<accession>B1G989</accession>
<proteinExistence type="predicted"/>
<reference evidence="1 2" key="1">
    <citation type="submission" date="2008-03" db="EMBL/GenBank/DDBJ databases">
        <title>Sequencing of the draft genome and assembly of Burkholderia graminis C4D1M.</title>
        <authorList>
            <consortium name="US DOE Joint Genome Institute (JGI-PGF)"/>
            <person name="Copeland A."/>
            <person name="Lucas S."/>
            <person name="Lapidus A."/>
            <person name="Glavina del Rio T."/>
            <person name="Dalin E."/>
            <person name="Tice H."/>
            <person name="Bruce D."/>
            <person name="Goodwin L."/>
            <person name="Pitluck S."/>
            <person name="Larimer F."/>
            <person name="Land M.L."/>
            <person name="Hauser L."/>
            <person name="Tiedje J."/>
            <person name="Richardson P."/>
        </authorList>
    </citation>
    <scope>NUCLEOTIDE SEQUENCE [LARGE SCALE GENOMIC DNA]</scope>
    <source>
        <strain evidence="2">ATCC 700544 / DSM 17151 / LMG 18924 / NCIMB 13744 / C4D1M</strain>
    </source>
</reference>
<dbReference type="AlphaFoldDB" id="B1G989"/>
<comment type="caution">
    <text evidence="1">The sequence shown here is derived from an EMBL/GenBank/DDBJ whole genome shotgun (WGS) entry which is preliminary data.</text>
</comment>
<keyword evidence="2" id="KW-1185">Reference proteome</keyword>
<protein>
    <submittedName>
        <fullName evidence="1">Uncharacterized protein</fullName>
    </submittedName>
</protein>
<gene>
    <name evidence="1" type="ORF">BgramDRAFT_5932</name>
</gene>
<name>B1G989_PARG4</name>
<dbReference type="EMBL" id="ABLD01000029">
    <property type="protein sequence ID" value="EDT07356.1"/>
    <property type="molecule type" value="Genomic_DNA"/>
</dbReference>
<evidence type="ECO:0000313" key="2">
    <source>
        <dbReference type="Proteomes" id="UP000005045"/>
    </source>
</evidence>
<evidence type="ECO:0000313" key="1">
    <source>
        <dbReference type="EMBL" id="EDT07356.1"/>
    </source>
</evidence>
<dbReference type="Proteomes" id="UP000005045">
    <property type="component" value="Unassembled WGS sequence"/>
</dbReference>
<sequence>MATAFALALTFSVYDEIVNRSLSEIHRFVNFGI</sequence>
<organism evidence="1 2">
    <name type="scientific">Paraburkholderia graminis (strain ATCC 700544 / DSM 17151 / LMG 18924 / NCIMB 13744 / C4D1M)</name>
    <dbReference type="NCBI Taxonomy" id="396598"/>
    <lineage>
        <taxon>Bacteria</taxon>
        <taxon>Pseudomonadati</taxon>
        <taxon>Pseudomonadota</taxon>
        <taxon>Betaproteobacteria</taxon>
        <taxon>Burkholderiales</taxon>
        <taxon>Burkholderiaceae</taxon>
        <taxon>Paraburkholderia</taxon>
    </lineage>
</organism>